<dbReference type="Pfam" id="PF16022">
    <property type="entry name" value="DUF4783"/>
    <property type="match status" value="1"/>
</dbReference>
<dbReference type="AlphaFoldDB" id="A0AA49GNT8"/>
<dbReference type="EMBL" id="CP120682">
    <property type="protein sequence ID" value="WKN37648.1"/>
    <property type="molecule type" value="Genomic_DNA"/>
</dbReference>
<name>A0AA49GNT8_9BACT</name>
<proteinExistence type="predicted"/>
<dbReference type="Gene3D" id="3.10.450.50">
    <property type="match status" value="1"/>
</dbReference>
<reference evidence="2" key="2">
    <citation type="journal article" date="2024" name="Antonie Van Leeuwenhoek">
        <title>Roseihalotalea indica gen. nov., sp. nov., a halophilic Bacteroidetes from mesopelagic Southwest Indian Ocean with higher carbohydrate metabolic potential.</title>
        <authorList>
            <person name="Chen B."/>
            <person name="Zhang M."/>
            <person name="Lin D."/>
            <person name="Ye J."/>
            <person name="Tang K."/>
        </authorList>
    </citation>
    <scope>NUCLEOTIDE SEQUENCE</scope>
    <source>
        <strain evidence="2">TK19036</strain>
    </source>
</reference>
<reference evidence="2" key="1">
    <citation type="journal article" date="2023" name="Comput. Struct. Biotechnol. J.">
        <title>Discovery of a novel marine Bacteroidetes with a rich repertoire of carbohydrate-active enzymes.</title>
        <authorList>
            <person name="Chen B."/>
            <person name="Liu G."/>
            <person name="Chen Q."/>
            <person name="Wang H."/>
            <person name="Liu L."/>
            <person name="Tang K."/>
        </authorList>
    </citation>
    <scope>NUCLEOTIDE SEQUENCE</scope>
    <source>
        <strain evidence="2">TK19036</strain>
    </source>
</reference>
<sequence>MIYLCRKVLLGLIISSLLGGIQPLQAQADVINNVRDALKSGSSRELSKYLNNTVEISINGEEASYSRNQAEFVLKDFFSKYPPQDFRYVHQGSSKEGLKYTVGTFVHDRGEFRVFMLIKQFGGSYLVDKINFTRE</sequence>
<accession>A0AA49GNT8</accession>
<evidence type="ECO:0000256" key="1">
    <source>
        <dbReference type="SAM" id="SignalP"/>
    </source>
</evidence>
<organism evidence="2">
    <name type="scientific">Roseihalotalea indica</name>
    <dbReference type="NCBI Taxonomy" id="2867963"/>
    <lineage>
        <taxon>Bacteria</taxon>
        <taxon>Pseudomonadati</taxon>
        <taxon>Bacteroidota</taxon>
        <taxon>Cytophagia</taxon>
        <taxon>Cytophagales</taxon>
        <taxon>Catalimonadaceae</taxon>
        <taxon>Roseihalotalea</taxon>
    </lineage>
</organism>
<gene>
    <name evidence="2" type="ORF">K4G66_02865</name>
</gene>
<evidence type="ECO:0000313" key="2">
    <source>
        <dbReference type="EMBL" id="WKN37648.1"/>
    </source>
</evidence>
<keyword evidence="1" id="KW-0732">Signal</keyword>
<protein>
    <submittedName>
        <fullName evidence="2">DUF4783 domain-containing protein</fullName>
    </submittedName>
</protein>
<feature type="signal peptide" evidence="1">
    <location>
        <begin position="1"/>
        <end position="26"/>
    </location>
</feature>
<feature type="chain" id="PRO_5041349867" evidence="1">
    <location>
        <begin position="27"/>
        <end position="135"/>
    </location>
</feature>
<dbReference type="InterPro" id="IPR031977">
    <property type="entry name" value="DUF4783"/>
</dbReference>